<dbReference type="SUPFAM" id="SSF55961">
    <property type="entry name" value="Bet v1-like"/>
    <property type="match status" value="1"/>
</dbReference>
<protein>
    <submittedName>
        <fullName evidence="3">ATPase</fullName>
    </submittedName>
</protein>
<evidence type="ECO:0000313" key="4">
    <source>
        <dbReference type="Proteomes" id="UP000075260"/>
    </source>
</evidence>
<organism evidence="3 4">
    <name type="scientific">Sorangium cellulosum</name>
    <name type="common">Polyangium cellulosum</name>
    <dbReference type="NCBI Taxonomy" id="56"/>
    <lineage>
        <taxon>Bacteria</taxon>
        <taxon>Pseudomonadati</taxon>
        <taxon>Myxococcota</taxon>
        <taxon>Polyangia</taxon>
        <taxon>Polyangiales</taxon>
        <taxon>Polyangiaceae</taxon>
        <taxon>Sorangium</taxon>
    </lineage>
</organism>
<name>A0A150QHC1_SORCE</name>
<feature type="domain" description="Activator of Hsp90 ATPase homologue 1/2-like C-terminal" evidence="2">
    <location>
        <begin position="29"/>
        <end position="161"/>
    </location>
</feature>
<comment type="similarity">
    <text evidence="1">Belongs to the AHA1 family.</text>
</comment>
<dbReference type="InterPro" id="IPR023393">
    <property type="entry name" value="START-like_dom_sf"/>
</dbReference>
<evidence type="ECO:0000259" key="2">
    <source>
        <dbReference type="Pfam" id="PF08327"/>
    </source>
</evidence>
<accession>A0A150QHC1</accession>
<evidence type="ECO:0000313" key="3">
    <source>
        <dbReference type="EMBL" id="KYF67397.1"/>
    </source>
</evidence>
<dbReference type="RefSeq" id="WP_061609884.1">
    <property type="nucleotide sequence ID" value="NZ_JEMA01000655.1"/>
</dbReference>
<dbReference type="Pfam" id="PF08327">
    <property type="entry name" value="AHSA1"/>
    <property type="match status" value="1"/>
</dbReference>
<evidence type="ECO:0000256" key="1">
    <source>
        <dbReference type="ARBA" id="ARBA00006817"/>
    </source>
</evidence>
<comment type="caution">
    <text evidence="3">The sequence shown here is derived from an EMBL/GenBank/DDBJ whole genome shotgun (WGS) entry which is preliminary data.</text>
</comment>
<dbReference type="AlphaFoldDB" id="A0A150QHC1"/>
<dbReference type="CDD" id="cd07826">
    <property type="entry name" value="SRPBCC_CalC_Aha1-like_9"/>
    <property type="match status" value="1"/>
</dbReference>
<proteinExistence type="inferred from homology"/>
<dbReference type="EMBL" id="JEMA01000655">
    <property type="protein sequence ID" value="KYF67397.1"/>
    <property type="molecule type" value="Genomic_DNA"/>
</dbReference>
<dbReference type="InterPro" id="IPR013538">
    <property type="entry name" value="ASHA1/2-like_C"/>
</dbReference>
<dbReference type="Gene3D" id="3.30.530.20">
    <property type="match status" value="1"/>
</dbReference>
<gene>
    <name evidence="3" type="ORF">BE15_41335</name>
</gene>
<dbReference type="Proteomes" id="UP000075260">
    <property type="component" value="Unassembled WGS sequence"/>
</dbReference>
<dbReference type="OrthoDB" id="9786557at2"/>
<reference evidence="3 4" key="1">
    <citation type="submission" date="2014-02" db="EMBL/GenBank/DDBJ databases">
        <title>The small core and large imbalanced accessory genome model reveals a collaborative survival strategy of Sorangium cellulosum strains in nature.</title>
        <authorList>
            <person name="Han K."/>
            <person name="Peng R."/>
            <person name="Blom J."/>
            <person name="Li Y.-Z."/>
        </authorList>
    </citation>
    <scope>NUCLEOTIDE SEQUENCE [LARGE SCALE GENOMIC DNA]</scope>
    <source>
        <strain evidence="3 4">So0008-312</strain>
    </source>
</reference>
<sequence>MIASSAVNKDSFQVSTPSEQEVRMTRVFNAPRHLVFDAMTKPEHVKRWWGCLSEGYSVPVCEIDLRPGGAWRFVNRHPGGEFAFYGEYREISPPSRLVFTEIFEQYPDSVSVVTSVFTEEGGKTRMTVTVRYPSLEVRDIVLSTGMAEGAGISYDRLEDLLAELQRS</sequence>